<dbReference type="AlphaFoldDB" id="A0ABD3P7Q9"/>
<keyword evidence="1" id="KW-0472">Membrane</keyword>
<proteinExistence type="predicted"/>
<sequence>MAALYEHATVGPHVYMGTLRTLVEEEDTVEEMQMVLGWLILHIGCGNGCFVIGLWRRFRRRIGDGDEEEMRCGDDCCWGIEGGDGVVANFFNSLKRNVRIFRVHPKTGSQMQLSSSILLGKSGCILVDVYDVFIAYDGHGVVVKKFLVEADENVGTVDFTVEL</sequence>
<evidence type="ECO:0000313" key="3">
    <source>
        <dbReference type="Proteomes" id="UP001516023"/>
    </source>
</evidence>
<name>A0ABD3P7Q9_9STRA</name>
<feature type="transmembrane region" description="Helical" evidence="1">
    <location>
        <begin position="35"/>
        <end position="55"/>
    </location>
</feature>
<comment type="caution">
    <text evidence="2">The sequence shown here is derived from an EMBL/GenBank/DDBJ whole genome shotgun (WGS) entry which is preliminary data.</text>
</comment>
<protein>
    <submittedName>
        <fullName evidence="2">Uncharacterized protein</fullName>
    </submittedName>
</protein>
<keyword evidence="1" id="KW-0812">Transmembrane</keyword>
<gene>
    <name evidence="2" type="ORF">HJC23_013363</name>
</gene>
<accession>A0ABD3P7Q9</accession>
<reference evidence="2 3" key="1">
    <citation type="journal article" date="2020" name="G3 (Bethesda)">
        <title>Improved Reference Genome for Cyclotella cryptica CCMP332, a Model for Cell Wall Morphogenesis, Salinity Adaptation, and Lipid Production in Diatoms (Bacillariophyta).</title>
        <authorList>
            <person name="Roberts W.R."/>
            <person name="Downey K.M."/>
            <person name="Ruck E.C."/>
            <person name="Traller J.C."/>
            <person name="Alverson A.J."/>
        </authorList>
    </citation>
    <scope>NUCLEOTIDE SEQUENCE [LARGE SCALE GENOMIC DNA]</scope>
    <source>
        <strain evidence="2 3">CCMP332</strain>
    </source>
</reference>
<dbReference type="Proteomes" id="UP001516023">
    <property type="component" value="Unassembled WGS sequence"/>
</dbReference>
<keyword evidence="3" id="KW-1185">Reference proteome</keyword>
<organism evidence="2 3">
    <name type="scientific">Cyclotella cryptica</name>
    <dbReference type="NCBI Taxonomy" id="29204"/>
    <lineage>
        <taxon>Eukaryota</taxon>
        <taxon>Sar</taxon>
        <taxon>Stramenopiles</taxon>
        <taxon>Ochrophyta</taxon>
        <taxon>Bacillariophyta</taxon>
        <taxon>Coscinodiscophyceae</taxon>
        <taxon>Thalassiosirophycidae</taxon>
        <taxon>Stephanodiscales</taxon>
        <taxon>Stephanodiscaceae</taxon>
        <taxon>Cyclotella</taxon>
    </lineage>
</organism>
<evidence type="ECO:0000313" key="2">
    <source>
        <dbReference type="EMBL" id="KAL3783983.1"/>
    </source>
</evidence>
<evidence type="ECO:0000256" key="1">
    <source>
        <dbReference type="SAM" id="Phobius"/>
    </source>
</evidence>
<dbReference type="EMBL" id="JABMIG020000247">
    <property type="protein sequence ID" value="KAL3783983.1"/>
    <property type="molecule type" value="Genomic_DNA"/>
</dbReference>
<keyword evidence="1" id="KW-1133">Transmembrane helix</keyword>